<reference evidence="4 5" key="1">
    <citation type="submission" date="2019-06" db="EMBL/GenBank/DDBJ databases">
        <title>Taxogenomics and systematics of the genus Pantoea.</title>
        <authorList>
            <person name="Tambong J.T."/>
        </authorList>
    </citation>
    <scope>NUCLEOTIDE SEQUENCE [LARGE SCALE GENOMIC DNA]</scope>
    <source>
        <strain evidence="4 5">LMG 24197</strain>
    </source>
</reference>
<dbReference type="InterPro" id="IPR038137">
    <property type="entry name" value="Excisionase-like_sf"/>
</dbReference>
<evidence type="ECO:0000256" key="2">
    <source>
        <dbReference type="ARBA" id="ARBA00023172"/>
    </source>
</evidence>
<dbReference type="Proteomes" id="UP000315469">
    <property type="component" value="Unassembled WGS sequence"/>
</dbReference>
<keyword evidence="5" id="KW-1185">Reference proteome</keyword>
<feature type="domain" description="Excisionase-like" evidence="3">
    <location>
        <begin position="5"/>
        <end position="74"/>
    </location>
</feature>
<dbReference type="InterPro" id="IPR009061">
    <property type="entry name" value="DNA-bd_dom_put_sf"/>
</dbReference>
<gene>
    <name evidence="4" type="ORF">FJW02_09300</name>
</gene>
<dbReference type="GeneID" id="90521564"/>
<evidence type="ECO:0000313" key="5">
    <source>
        <dbReference type="Proteomes" id="UP000315469"/>
    </source>
</evidence>
<dbReference type="Gene3D" id="1.10.1660.20">
    <property type="match status" value="1"/>
</dbReference>
<dbReference type="Pfam" id="PF07825">
    <property type="entry name" value="Exc"/>
    <property type="match status" value="1"/>
</dbReference>
<accession>A0ABY2ZLP5</accession>
<proteinExistence type="predicted"/>
<protein>
    <submittedName>
        <fullName evidence="4">Excisionase</fullName>
    </submittedName>
</protein>
<comment type="caution">
    <text evidence="4">The sequence shown here is derived from an EMBL/GenBank/DDBJ whole genome shotgun (WGS) entry which is preliminary data.</text>
</comment>
<evidence type="ECO:0000259" key="3">
    <source>
        <dbReference type="Pfam" id="PF07825"/>
    </source>
</evidence>
<evidence type="ECO:0000256" key="1">
    <source>
        <dbReference type="ARBA" id="ARBA00023125"/>
    </source>
</evidence>
<sequence>MSRMVSLEDWAKDEFGEEAPSARTLKAYAKGRMMAPPAVKVGRKWMIDREARFTGILAAPKLAPTANPKLRRIIEDGCKTAHP</sequence>
<dbReference type="RefSeq" id="WP_140915883.1">
    <property type="nucleotide sequence ID" value="NZ_CP045720.1"/>
</dbReference>
<dbReference type="SUPFAM" id="SSF46955">
    <property type="entry name" value="Putative DNA-binding domain"/>
    <property type="match status" value="1"/>
</dbReference>
<name>A0ABY2ZLP5_9GAMM</name>
<dbReference type="EMBL" id="VHJB01000060">
    <property type="protein sequence ID" value="TPV37610.1"/>
    <property type="molecule type" value="Genomic_DNA"/>
</dbReference>
<keyword evidence="1" id="KW-0238">DNA-binding</keyword>
<organism evidence="4 5">
    <name type="scientific">Pantoea eucalypti</name>
    <dbReference type="NCBI Taxonomy" id="470933"/>
    <lineage>
        <taxon>Bacteria</taxon>
        <taxon>Pseudomonadati</taxon>
        <taxon>Pseudomonadota</taxon>
        <taxon>Gammaproteobacteria</taxon>
        <taxon>Enterobacterales</taxon>
        <taxon>Erwiniaceae</taxon>
        <taxon>Pantoea</taxon>
    </lineage>
</organism>
<dbReference type="InterPro" id="IPR012884">
    <property type="entry name" value="Excisionase-like"/>
</dbReference>
<evidence type="ECO:0000313" key="4">
    <source>
        <dbReference type="EMBL" id="TPV37610.1"/>
    </source>
</evidence>
<keyword evidence="2" id="KW-0233">DNA recombination</keyword>